<keyword evidence="3" id="KW-1185">Reference proteome</keyword>
<name>A0A270B6C5_9PROT</name>
<dbReference type="Proteomes" id="UP000216033">
    <property type="component" value="Unassembled WGS sequence"/>
</dbReference>
<organism evidence="2 3">
    <name type="scientific">Acetobacter syzygii</name>
    <dbReference type="NCBI Taxonomy" id="146476"/>
    <lineage>
        <taxon>Bacteria</taxon>
        <taxon>Pseudomonadati</taxon>
        <taxon>Pseudomonadota</taxon>
        <taxon>Alphaproteobacteria</taxon>
        <taxon>Acetobacterales</taxon>
        <taxon>Acetobacteraceae</taxon>
        <taxon>Acetobacter</taxon>
    </lineage>
</organism>
<evidence type="ECO:0000256" key="1">
    <source>
        <dbReference type="SAM" id="Phobius"/>
    </source>
</evidence>
<protein>
    <submittedName>
        <fullName evidence="2">Uncharacterized protein</fullName>
    </submittedName>
</protein>
<comment type="caution">
    <text evidence="2">The sequence shown here is derived from an EMBL/GenBank/DDBJ whole genome shotgun (WGS) entry which is preliminary data.</text>
</comment>
<keyword evidence="1" id="KW-0812">Transmembrane</keyword>
<proteinExistence type="predicted"/>
<feature type="transmembrane region" description="Helical" evidence="1">
    <location>
        <begin position="20"/>
        <end position="36"/>
    </location>
</feature>
<dbReference type="RefSeq" id="WP_095351981.1">
    <property type="nucleotide sequence ID" value="NZ_JABUNT010000017.1"/>
</dbReference>
<dbReference type="AlphaFoldDB" id="A0A270B6C5"/>
<gene>
    <name evidence="2" type="ORF">B9K05_12860</name>
</gene>
<sequence>MDSLFFNPDYPSRISGVPWGNIPVIILWWLVLIPLIKRGKRYFPKYALQFTLLVAFVPSLLMTHARLLDSYGYCNGDPAYVCRPPSFFQAVIEVGSLSVGFSMFAFLVIGFAFVLAVCRNQFRAVFNSRKPALDAQNRTYVSEDKRDDVSEKSVFATPSEREASVQPDEEELKAHLATVLGEFVLVTQAIYSVLPDDEHVPEWTTAMLSLAEQADGLMITLRKSVSNAHDCDLDDISS</sequence>
<evidence type="ECO:0000313" key="2">
    <source>
        <dbReference type="EMBL" id="PAL20585.1"/>
    </source>
</evidence>
<feature type="transmembrane region" description="Helical" evidence="1">
    <location>
        <begin position="87"/>
        <end position="118"/>
    </location>
</feature>
<dbReference type="EMBL" id="NDFP01000020">
    <property type="protein sequence ID" value="PAL20585.1"/>
    <property type="molecule type" value="Genomic_DNA"/>
</dbReference>
<keyword evidence="1" id="KW-1133">Transmembrane helix</keyword>
<evidence type="ECO:0000313" key="3">
    <source>
        <dbReference type="Proteomes" id="UP000216033"/>
    </source>
</evidence>
<accession>A0A270B6C5</accession>
<reference evidence="2 3" key="1">
    <citation type="submission" date="2017-04" db="EMBL/GenBank/DDBJ databases">
        <title>Kefir bacterial isolates.</title>
        <authorList>
            <person name="Kim Y."/>
            <person name="Blasche S."/>
            <person name="Patil K.R."/>
        </authorList>
    </citation>
    <scope>NUCLEOTIDE SEQUENCE [LARGE SCALE GENOMIC DNA]</scope>
    <source>
        <strain evidence="2 3">KR-2</strain>
    </source>
</reference>
<keyword evidence="1" id="KW-0472">Membrane</keyword>
<feature type="transmembrane region" description="Helical" evidence="1">
    <location>
        <begin position="48"/>
        <end position="67"/>
    </location>
</feature>